<dbReference type="RefSeq" id="WP_151581497.1">
    <property type="nucleotide sequence ID" value="NZ_WBVM01000002.1"/>
</dbReference>
<dbReference type="SUPFAM" id="SSF56219">
    <property type="entry name" value="DNase I-like"/>
    <property type="match status" value="1"/>
</dbReference>
<reference evidence="1 2" key="1">
    <citation type="submission" date="2019-09" db="EMBL/GenBank/DDBJ databases">
        <title>Pimelobacter sp. isolated from Paulinella.</title>
        <authorList>
            <person name="Jeong S.E."/>
        </authorList>
    </citation>
    <scope>NUCLEOTIDE SEQUENCE [LARGE SCALE GENOMIC DNA]</scope>
    <source>
        <strain evidence="1 2">Pch-N</strain>
    </source>
</reference>
<dbReference type="AlphaFoldDB" id="A0A7J5DVE9"/>
<proteinExistence type="predicted"/>
<gene>
    <name evidence="1" type="ORF">F9L07_19835</name>
</gene>
<sequence length="237" mass="26737">MATERPVVRPTMFGAANTDYAAGRDAEHIAHLAGGLDVIGMVECKNLALARLAPEGFTAHQWTAKRRRPGRRRPRDAAKAGCGIVLRDATLRPRQGAELELKIGVRPVLGRRRVRMLTRYIACLAVEHVVTGEPFYLVVVHFPPERFERLWPRVVRRVRRIAARHPNVVIMTDANMPAAALVDLLDLAELTYYGEEVMAVLWNRHQLDPKVVQTDRWGRRHRATGHPTVVAGLAHRR</sequence>
<comment type="caution">
    <text evidence="1">The sequence shown here is derived from an EMBL/GenBank/DDBJ whole genome shotgun (WGS) entry which is preliminary data.</text>
</comment>
<dbReference type="EMBL" id="WBVM01000002">
    <property type="protein sequence ID" value="KAB2809293.1"/>
    <property type="molecule type" value="Genomic_DNA"/>
</dbReference>
<accession>A0A7J5DVE9</accession>
<protein>
    <submittedName>
        <fullName evidence="1">Uncharacterized protein</fullName>
    </submittedName>
</protein>
<dbReference type="InterPro" id="IPR036691">
    <property type="entry name" value="Endo/exonu/phosph_ase_sf"/>
</dbReference>
<organism evidence="1 2">
    <name type="scientific">Nocardioides simplex</name>
    <name type="common">Arthrobacter simplex</name>
    <dbReference type="NCBI Taxonomy" id="2045"/>
    <lineage>
        <taxon>Bacteria</taxon>
        <taxon>Bacillati</taxon>
        <taxon>Actinomycetota</taxon>
        <taxon>Actinomycetes</taxon>
        <taxon>Propionibacteriales</taxon>
        <taxon>Nocardioidaceae</taxon>
        <taxon>Pimelobacter</taxon>
    </lineage>
</organism>
<evidence type="ECO:0000313" key="1">
    <source>
        <dbReference type="EMBL" id="KAB2809293.1"/>
    </source>
</evidence>
<dbReference type="Proteomes" id="UP000449906">
    <property type="component" value="Unassembled WGS sequence"/>
</dbReference>
<evidence type="ECO:0000313" key="2">
    <source>
        <dbReference type="Proteomes" id="UP000449906"/>
    </source>
</evidence>
<dbReference type="Gene3D" id="3.60.10.10">
    <property type="entry name" value="Endonuclease/exonuclease/phosphatase"/>
    <property type="match status" value="1"/>
</dbReference>
<name>A0A7J5DVE9_NOCSI</name>